<organism evidence="3 4">
    <name type="scientific">Actinomadura keratinilytica</name>
    <dbReference type="NCBI Taxonomy" id="547461"/>
    <lineage>
        <taxon>Bacteria</taxon>
        <taxon>Bacillati</taxon>
        <taxon>Actinomycetota</taxon>
        <taxon>Actinomycetes</taxon>
        <taxon>Streptosporangiales</taxon>
        <taxon>Thermomonosporaceae</taxon>
        <taxon>Actinomadura</taxon>
    </lineage>
</organism>
<evidence type="ECO:0000256" key="1">
    <source>
        <dbReference type="SAM" id="MobiDB-lite"/>
    </source>
</evidence>
<keyword evidence="2" id="KW-0812">Transmembrane</keyword>
<dbReference type="Proteomes" id="UP001500266">
    <property type="component" value="Unassembled WGS sequence"/>
</dbReference>
<dbReference type="EMBL" id="BAABDO010000006">
    <property type="protein sequence ID" value="GAA4130072.1"/>
    <property type="molecule type" value="Genomic_DNA"/>
</dbReference>
<feature type="compositionally biased region" description="Low complexity" evidence="1">
    <location>
        <begin position="75"/>
        <end position="103"/>
    </location>
</feature>
<reference evidence="4" key="1">
    <citation type="journal article" date="2019" name="Int. J. Syst. Evol. Microbiol.">
        <title>The Global Catalogue of Microorganisms (GCM) 10K type strain sequencing project: providing services to taxonomists for standard genome sequencing and annotation.</title>
        <authorList>
            <consortium name="The Broad Institute Genomics Platform"/>
            <consortium name="The Broad Institute Genome Sequencing Center for Infectious Disease"/>
            <person name="Wu L."/>
            <person name="Ma J."/>
        </authorList>
    </citation>
    <scope>NUCLEOTIDE SEQUENCE [LARGE SCALE GENOMIC DNA]</scope>
    <source>
        <strain evidence="4">JCM 17316</strain>
    </source>
</reference>
<keyword evidence="4" id="KW-1185">Reference proteome</keyword>
<feature type="compositionally biased region" description="Pro residues" evidence="1">
    <location>
        <begin position="1"/>
        <end position="34"/>
    </location>
</feature>
<protein>
    <submittedName>
        <fullName evidence="3">Uncharacterized protein</fullName>
    </submittedName>
</protein>
<name>A0ABP7Y343_9ACTN</name>
<keyword evidence="2" id="KW-1133">Transmembrane helix</keyword>
<evidence type="ECO:0000313" key="4">
    <source>
        <dbReference type="Proteomes" id="UP001500266"/>
    </source>
</evidence>
<feature type="transmembrane region" description="Helical" evidence="2">
    <location>
        <begin position="38"/>
        <end position="65"/>
    </location>
</feature>
<sequence>MQPPQWPGQPGYPPGPQQGPPLGPGMPKPPPPPKSDGAGGVIIALLLGGGFLVLVLIVAVIVVLAGGDDDDDRTSPPVTVSTPTYSPYRSPTHSPYSTPTTSSGGIDPRGVLKPTIRTARGNTFTRVGTRVDSCTARANSTMLERLRTYPCTDQMYSAVYANPSRTIVTVISVVNTGSSTDAGGLSRAVYSQGWPRLLKPSDDSGMPQLSQEPSSWTRAWTLDSTVVYAQSYWARGGSVGDRSGSVYNTAGELGVEVTNALRFSS</sequence>
<dbReference type="RefSeq" id="WP_345017339.1">
    <property type="nucleotide sequence ID" value="NZ_BAABDO010000006.1"/>
</dbReference>
<proteinExistence type="predicted"/>
<gene>
    <name evidence="3" type="ORF">GCM10022416_07170</name>
</gene>
<evidence type="ECO:0000313" key="3">
    <source>
        <dbReference type="EMBL" id="GAA4130072.1"/>
    </source>
</evidence>
<keyword evidence="2" id="KW-0472">Membrane</keyword>
<accession>A0ABP7Y343</accession>
<evidence type="ECO:0000256" key="2">
    <source>
        <dbReference type="SAM" id="Phobius"/>
    </source>
</evidence>
<feature type="region of interest" description="Disordered" evidence="1">
    <location>
        <begin position="1"/>
        <end position="35"/>
    </location>
</feature>
<comment type="caution">
    <text evidence="3">The sequence shown here is derived from an EMBL/GenBank/DDBJ whole genome shotgun (WGS) entry which is preliminary data.</text>
</comment>
<feature type="region of interest" description="Disordered" evidence="1">
    <location>
        <begin position="67"/>
        <end position="112"/>
    </location>
</feature>